<evidence type="ECO:0000313" key="2">
    <source>
        <dbReference type="EMBL" id="RJX75730.1"/>
    </source>
</evidence>
<dbReference type="EMBL" id="QVMU01000001">
    <property type="protein sequence ID" value="RJX75730.1"/>
    <property type="molecule type" value="Genomic_DNA"/>
</dbReference>
<dbReference type="Gene3D" id="3.10.450.50">
    <property type="match status" value="1"/>
</dbReference>
<sequence>MYQVITKNRIVEIFSYLENGRPEDFFAHVSDDVKWEVTGSHPLAGVYYTKQSFIDGTIARLNEVLESKLALKVLNCFTDGNEAAVELVADSYTKTQVHFNNRYCWVCQFENEKIINVRAYLDSALVSSVLVAKLSTGK</sequence>
<dbReference type="OrthoDB" id="1450423at2"/>
<comment type="caution">
    <text evidence="2">The sequence shown here is derived from an EMBL/GenBank/DDBJ whole genome shotgun (WGS) entry which is preliminary data.</text>
</comment>
<keyword evidence="3" id="KW-1185">Reference proteome</keyword>
<dbReference type="GO" id="GO:0016853">
    <property type="term" value="F:isomerase activity"/>
    <property type="evidence" value="ECO:0007669"/>
    <property type="project" value="UniProtKB-KW"/>
</dbReference>
<proteinExistence type="predicted"/>
<dbReference type="AlphaFoldDB" id="A0A3A6QS30"/>
<evidence type="ECO:0000259" key="1">
    <source>
        <dbReference type="Pfam" id="PF12680"/>
    </source>
</evidence>
<dbReference type="Pfam" id="PF12680">
    <property type="entry name" value="SnoaL_2"/>
    <property type="match status" value="1"/>
</dbReference>
<dbReference type="SUPFAM" id="SSF54427">
    <property type="entry name" value="NTF2-like"/>
    <property type="match status" value="1"/>
</dbReference>
<keyword evidence="2" id="KW-0413">Isomerase</keyword>
<dbReference type="InterPro" id="IPR032710">
    <property type="entry name" value="NTF2-like_dom_sf"/>
</dbReference>
<dbReference type="PANTHER" id="PTHR41252">
    <property type="entry name" value="BLR2505 PROTEIN"/>
    <property type="match status" value="1"/>
</dbReference>
<dbReference type="PANTHER" id="PTHR41252:SF1">
    <property type="entry name" value="BLR2505 PROTEIN"/>
    <property type="match status" value="1"/>
</dbReference>
<evidence type="ECO:0000313" key="3">
    <source>
        <dbReference type="Proteomes" id="UP000273252"/>
    </source>
</evidence>
<reference evidence="2 3" key="1">
    <citation type="submission" date="2018-08" db="EMBL/GenBank/DDBJ databases">
        <title>Vibrio isolated from the Eastern China Marginal Seas.</title>
        <authorList>
            <person name="Li Y."/>
        </authorList>
    </citation>
    <scope>NUCLEOTIDE SEQUENCE [LARGE SCALE GENOMIC DNA]</scope>
    <source>
        <strain evidence="2 3">BEI233</strain>
    </source>
</reference>
<dbReference type="Proteomes" id="UP000273252">
    <property type="component" value="Unassembled WGS sequence"/>
</dbReference>
<organism evidence="2 3">
    <name type="scientific">Vibrio sinensis</name>
    <dbReference type="NCBI Taxonomy" id="2302434"/>
    <lineage>
        <taxon>Bacteria</taxon>
        <taxon>Pseudomonadati</taxon>
        <taxon>Pseudomonadota</taxon>
        <taxon>Gammaproteobacteria</taxon>
        <taxon>Vibrionales</taxon>
        <taxon>Vibrionaceae</taxon>
        <taxon>Vibrio</taxon>
    </lineage>
</organism>
<feature type="domain" description="SnoaL-like" evidence="1">
    <location>
        <begin position="14"/>
        <end position="115"/>
    </location>
</feature>
<gene>
    <name evidence="2" type="ORF">DZ860_03385</name>
</gene>
<protein>
    <submittedName>
        <fullName evidence="2">Ketosteroid isomerase</fullName>
    </submittedName>
</protein>
<accession>A0A3A6QS30</accession>
<dbReference type="InterPro" id="IPR037401">
    <property type="entry name" value="SnoaL-like"/>
</dbReference>
<name>A0A3A6QS30_9VIBR</name>